<sequence>MTWQSLYIQSIIGVPRTSVGIIIGKGGGMIKKIQAETGVKVQFHEDDGQSPERACSIKGNKDRLQQATSMINELLQQVRFYGEGTDFSLMDQWEEWEEKTDGNYQIQTTSVPADKSGHVIGKVLINEKAGVSMGSANQDFKNQYVQGFGDGQNSTLVWGDGFRQCHLNSLDLVNSEGSFSMPMETA</sequence>
<protein>
    <recommendedName>
        <fullName evidence="3">K Homology domain-containing protein</fullName>
    </recommendedName>
</protein>
<comment type="caution">
    <text evidence="4">The sequence shown here is derived from an EMBL/GenBank/DDBJ whole genome shotgun (WGS) entry which is preliminary data.</text>
</comment>
<dbReference type="InterPro" id="IPR004088">
    <property type="entry name" value="KH_dom_type_1"/>
</dbReference>
<evidence type="ECO:0000259" key="3">
    <source>
        <dbReference type="SMART" id="SM00322"/>
    </source>
</evidence>
<dbReference type="Gene3D" id="3.30.1370.10">
    <property type="entry name" value="K Homology domain, type 1"/>
    <property type="match status" value="1"/>
</dbReference>
<evidence type="ECO:0000313" key="4">
    <source>
        <dbReference type="EMBL" id="KAK3593048.1"/>
    </source>
</evidence>
<dbReference type="InterPro" id="IPR004087">
    <property type="entry name" value="KH_dom"/>
</dbReference>
<dbReference type="SMART" id="SM00322">
    <property type="entry name" value="KH"/>
    <property type="match status" value="1"/>
</dbReference>
<dbReference type="Pfam" id="PF00013">
    <property type="entry name" value="KH_1"/>
    <property type="match status" value="1"/>
</dbReference>
<keyword evidence="2" id="KW-0694">RNA-binding</keyword>
<name>A0AAE0SKG7_9BIVA</name>
<reference evidence="4" key="2">
    <citation type="journal article" date="2021" name="Genome Biol. Evol.">
        <title>Developing a high-quality reference genome for a parasitic bivalve with doubly uniparental inheritance (Bivalvia: Unionida).</title>
        <authorList>
            <person name="Smith C.H."/>
        </authorList>
    </citation>
    <scope>NUCLEOTIDE SEQUENCE</scope>
    <source>
        <strain evidence="4">CHS0354</strain>
        <tissue evidence="4">Mantle</tissue>
    </source>
</reference>
<keyword evidence="1" id="KW-0677">Repeat</keyword>
<evidence type="ECO:0000256" key="2">
    <source>
        <dbReference type="PROSITE-ProRule" id="PRU00117"/>
    </source>
</evidence>
<dbReference type="GO" id="GO:0003723">
    <property type="term" value="F:RNA binding"/>
    <property type="evidence" value="ECO:0007669"/>
    <property type="project" value="UniProtKB-UniRule"/>
</dbReference>
<gene>
    <name evidence="4" type="ORF">CHS0354_007833</name>
</gene>
<reference evidence="4" key="1">
    <citation type="journal article" date="2021" name="Genome Biol. Evol.">
        <title>A High-Quality Reference Genome for a Parasitic Bivalve with Doubly Uniparental Inheritance (Bivalvia: Unionida).</title>
        <authorList>
            <person name="Smith C.H."/>
        </authorList>
    </citation>
    <scope>NUCLEOTIDE SEQUENCE</scope>
    <source>
        <strain evidence="4">CHS0354</strain>
    </source>
</reference>
<dbReference type="InterPro" id="IPR036612">
    <property type="entry name" value="KH_dom_type_1_sf"/>
</dbReference>
<feature type="domain" description="K Homology" evidence="3">
    <location>
        <begin position="6"/>
        <end position="76"/>
    </location>
</feature>
<dbReference type="PANTHER" id="PTHR10288">
    <property type="entry name" value="KH DOMAIN CONTAINING RNA BINDING PROTEIN"/>
    <property type="match status" value="1"/>
</dbReference>
<organism evidence="4 5">
    <name type="scientific">Potamilus streckersoni</name>
    <dbReference type="NCBI Taxonomy" id="2493646"/>
    <lineage>
        <taxon>Eukaryota</taxon>
        <taxon>Metazoa</taxon>
        <taxon>Spiralia</taxon>
        <taxon>Lophotrochozoa</taxon>
        <taxon>Mollusca</taxon>
        <taxon>Bivalvia</taxon>
        <taxon>Autobranchia</taxon>
        <taxon>Heteroconchia</taxon>
        <taxon>Palaeoheterodonta</taxon>
        <taxon>Unionida</taxon>
        <taxon>Unionoidea</taxon>
        <taxon>Unionidae</taxon>
        <taxon>Ambleminae</taxon>
        <taxon>Lampsilini</taxon>
        <taxon>Potamilus</taxon>
    </lineage>
</organism>
<dbReference type="Proteomes" id="UP001195483">
    <property type="component" value="Unassembled WGS sequence"/>
</dbReference>
<dbReference type="AlphaFoldDB" id="A0AAE0SKG7"/>
<reference evidence="4" key="3">
    <citation type="submission" date="2023-05" db="EMBL/GenBank/DDBJ databases">
        <authorList>
            <person name="Smith C.H."/>
        </authorList>
    </citation>
    <scope>NUCLEOTIDE SEQUENCE</scope>
    <source>
        <strain evidence="4">CHS0354</strain>
        <tissue evidence="4">Mantle</tissue>
    </source>
</reference>
<evidence type="ECO:0000313" key="5">
    <source>
        <dbReference type="Proteomes" id="UP001195483"/>
    </source>
</evidence>
<evidence type="ECO:0000256" key="1">
    <source>
        <dbReference type="ARBA" id="ARBA00022737"/>
    </source>
</evidence>
<dbReference type="PROSITE" id="PS50084">
    <property type="entry name" value="KH_TYPE_1"/>
    <property type="match status" value="1"/>
</dbReference>
<proteinExistence type="predicted"/>
<dbReference type="SUPFAM" id="SSF54791">
    <property type="entry name" value="Eukaryotic type KH-domain (KH-domain type I)"/>
    <property type="match status" value="1"/>
</dbReference>
<accession>A0AAE0SKG7</accession>
<dbReference type="EMBL" id="JAEAOA010000531">
    <property type="protein sequence ID" value="KAK3593048.1"/>
    <property type="molecule type" value="Genomic_DNA"/>
</dbReference>
<keyword evidence="5" id="KW-1185">Reference proteome</keyword>